<evidence type="ECO:0000256" key="1">
    <source>
        <dbReference type="SAM" id="MobiDB-lite"/>
    </source>
</evidence>
<dbReference type="AlphaFoldDB" id="A0A3S3NEM1"/>
<dbReference type="PANTHER" id="PTHR47365:SF1">
    <property type="entry name" value="F-BOX_KELCH-REPEAT PROTEIN"/>
    <property type="match status" value="1"/>
</dbReference>
<organism evidence="2 3">
    <name type="scientific">Cinnamomum micranthum f. kanehirae</name>
    <dbReference type="NCBI Taxonomy" id="337451"/>
    <lineage>
        <taxon>Eukaryota</taxon>
        <taxon>Viridiplantae</taxon>
        <taxon>Streptophyta</taxon>
        <taxon>Embryophyta</taxon>
        <taxon>Tracheophyta</taxon>
        <taxon>Spermatophyta</taxon>
        <taxon>Magnoliopsida</taxon>
        <taxon>Magnoliidae</taxon>
        <taxon>Laurales</taxon>
        <taxon>Lauraceae</taxon>
        <taxon>Cinnamomum</taxon>
    </lineage>
</organism>
<gene>
    <name evidence="2" type="ORF">CKAN_01983200</name>
</gene>
<proteinExistence type="predicted"/>
<dbReference type="OrthoDB" id="45365at2759"/>
<dbReference type="EMBL" id="QPKB01000008">
    <property type="protein sequence ID" value="RWR90723.1"/>
    <property type="molecule type" value="Genomic_DNA"/>
</dbReference>
<dbReference type="Proteomes" id="UP000283530">
    <property type="component" value="Unassembled WGS sequence"/>
</dbReference>
<dbReference type="SMART" id="SM00612">
    <property type="entry name" value="Kelch"/>
    <property type="match status" value="2"/>
</dbReference>
<dbReference type="Pfam" id="PF01344">
    <property type="entry name" value="Kelch_1"/>
    <property type="match status" value="1"/>
</dbReference>
<protein>
    <submittedName>
        <fullName evidence="2">Kelch repeat type 1</fullName>
    </submittedName>
</protein>
<dbReference type="InterPro" id="IPR006652">
    <property type="entry name" value="Kelch_1"/>
</dbReference>
<comment type="caution">
    <text evidence="2">The sequence shown here is derived from an EMBL/GenBank/DDBJ whole genome shotgun (WGS) entry which is preliminary data.</text>
</comment>
<name>A0A3S3NEM1_9MAGN</name>
<dbReference type="InterPro" id="IPR015915">
    <property type="entry name" value="Kelch-typ_b-propeller"/>
</dbReference>
<sequence length="243" mass="27212">MSSVSPSYPASLPSQPPSSKNSTSKTIPGLAKYHVLKDFATVAVWGSIYIIGSRLYRKEGGSGDGDEVVETDHEVLPNVWRYNVINDEWCHCAPLGTPRLDFACTVSEGKIYVAGGQCMIGSARGISSAEVYDPMLDEWNKLPNMSTFRYKFVGVTWQGKIYVVGGFAEREDFDRSVLFRTEMSSAKVFDIWRGEWDLKQGMWKLEVPPNQIVVVDDKLYSSGDCLNTWKGVTTRARDRITQD</sequence>
<feature type="region of interest" description="Disordered" evidence="1">
    <location>
        <begin position="1"/>
        <end position="23"/>
    </location>
</feature>
<keyword evidence="3" id="KW-1185">Reference proteome</keyword>
<evidence type="ECO:0000313" key="2">
    <source>
        <dbReference type="EMBL" id="RWR90723.1"/>
    </source>
</evidence>
<dbReference type="Gene3D" id="2.120.10.80">
    <property type="entry name" value="Kelch-type beta propeller"/>
    <property type="match status" value="1"/>
</dbReference>
<dbReference type="SUPFAM" id="SSF117281">
    <property type="entry name" value="Kelch motif"/>
    <property type="match status" value="1"/>
</dbReference>
<accession>A0A3S3NEM1</accession>
<evidence type="ECO:0000313" key="3">
    <source>
        <dbReference type="Proteomes" id="UP000283530"/>
    </source>
</evidence>
<dbReference type="STRING" id="337451.A0A3S3NEM1"/>
<dbReference type="PANTHER" id="PTHR47365">
    <property type="entry name" value="PLANT PROTEIN, PUTATIVE-RELATED"/>
    <property type="match status" value="1"/>
</dbReference>
<reference evidence="2 3" key="1">
    <citation type="journal article" date="2019" name="Nat. Plants">
        <title>Stout camphor tree genome fills gaps in understanding of flowering plant genome evolution.</title>
        <authorList>
            <person name="Chaw S.M."/>
            <person name="Liu Y.C."/>
            <person name="Wu Y.W."/>
            <person name="Wang H.Y."/>
            <person name="Lin C.I."/>
            <person name="Wu C.S."/>
            <person name="Ke H.M."/>
            <person name="Chang L.Y."/>
            <person name="Hsu C.Y."/>
            <person name="Yang H.T."/>
            <person name="Sudianto E."/>
            <person name="Hsu M.H."/>
            <person name="Wu K.P."/>
            <person name="Wang L.N."/>
            <person name="Leebens-Mack J.H."/>
            <person name="Tsai I.J."/>
        </authorList>
    </citation>
    <scope>NUCLEOTIDE SEQUENCE [LARGE SCALE GENOMIC DNA]</scope>
    <source>
        <strain evidence="3">cv. Chaw 1501</strain>
        <tissue evidence="2">Young leaves</tissue>
    </source>
</reference>